<protein>
    <submittedName>
        <fullName evidence="2">Uncharacterized protein</fullName>
    </submittedName>
</protein>
<feature type="region of interest" description="Disordered" evidence="1">
    <location>
        <begin position="54"/>
        <end position="96"/>
    </location>
</feature>
<name>A0A0X3BMT7_9EURY</name>
<dbReference type="AlphaFoldDB" id="A0A0X3BMT7"/>
<reference evidence="2 3" key="1">
    <citation type="submission" date="2016-01" db="EMBL/GenBank/DDBJ databases">
        <authorList>
            <person name="Manzoor S."/>
        </authorList>
    </citation>
    <scope>NUCLEOTIDE SEQUENCE [LARGE SCALE GENOMIC DNA]</scope>
    <source>
        <strain evidence="2">Methanoculleus sp MAB1</strain>
    </source>
</reference>
<dbReference type="PROSITE" id="PS51257">
    <property type="entry name" value="PROKAR_LIPOPROTEIN"/>
    <property type="match status" value="1"/>
</dbReference>
<evidence type="ECO:0000313" key="3">
    <source>
        <dbReference type="Proteomes" id="UP000069850"/>
    </source>
</evidence>
<dbReference type="KEGG" id="mema:MMAB1_2279"/>
<feature type="compositionally biased region" description="Polar residues" evidence="1">
    <location>
        <begin position="87"/>
        <end position="96"/>
    </location>
</feature>
<dbReference type="EMBL" id="LT158599">
    <property type="protein sequence ID" value="CVK33492.1"/>
    <property type="molecule type" value="Genomic_DNA"/>
</dbReference>
<sequence length="96" mass="10164">MKRSTPATLVAVSLLIIAGLLVAGCTTTQQETPGETTLTVFTAASLTGAFTDIGKATRQRTKMSRSNLSSTVRRPSAPRSSRERPLISSSPRARST</sequence>
<accession>A0A0X3BMT7</accession>
<organism evidence="2 3">
    <name type="scientific">Methanoculleus bourgensis</name>
    <dbReference type="NCBI Taxonomy" id="83986"/>
    <lineage>
        <taxon>Archaea</taxon>
        <taxon>Methanobacteriati</taxon>
        <taxon>Methanobacteriota</taxon>
        <taxon>Stenosarchaea group</taxon>
        <taxon>Methanomicrobia</taxon>
        <taxon>Methanomicrobiales</taxon>
        <taxon>Methanomicrobiaceae</taxon>
        <taxon>Methanoculleus</taxon>
    </lineage>
</organism>
<gene>
    <name evidence="2" type="ORF">MMAB1_2279</name>
</gene>
<evidence type="ECO:0000256" key="1">
    <source>
        <dbReference type="SAM" id="MobiDB-lite"/>
    </source>
</evidence>
<proteinExistence type="predicted"/>
<evidence type="ECO:0000313" key="2">
    <source>
        <dbReference type="EMBL" id="CVK33492.1"/>
    </source>
</evidence>
<feature type="compositionally biased region" description="Low complexity" evidence="1">
    <location>
        <begin position="69"/>
        <end position="79"/>
    </location>
</feature>
<dbReference type="Proteomes" id="UP000069850">
    <property type="component" value="Chromosome 1"/>
</dbReference>